<evidence type="ECO:0000313" key="1">
    <source>
        <dbReference type="EMBL" id="MBP2295137.1"/>
    </source>
</evidence>
<evidence type="ECO:0000313" key="2">
    <source>
        <dbReference type="Proteomes" id="UP000781958"/>
    </source>
</evidence>
<name>A0ABS4SRR7_9PROT</name>
<dbReference type="Proteomes" id="UP000781958">
    <property type="component" value="Unassembled WGS sequence"/>
</dbReference>
<organism evidence="1 2">
    <name type="scientific">Azospirillum rugosum</name>
    <dbReference type="NCBI Taxonomy" id="416170"/>
    <lineage>
        <taxon>Bacteria</taxon>
        <taxon>Pseudomonadati</taxon>
        <taxon>Pseudomonadota</taxon>
        <taxon>Alphaproteobacteria</taxon>
        <taxon>Rhodospirillales</taxon>
        <taxon>Azospirillaceae</taxon>
        <taxon>Azospirillum</taxon>
    </lineage>
</organism>
<comment type="caution">
    <text evidence="1">The sequence shown here is derived from an EMBL/GenBank/DDBJ whole genome shotgun (WGS) entry which is preliminary data.</text>
</comment>
<proteinExistence type="predicted"/>
<sequence>MIVKDMALTRDDLLRLLPGAVDGLPWRADADRIQIGESEGDGVDLLVEPLPPRRFGPVEIPRLRVGFAFRGWDEAERCAFLARFDRAFQRGGG</sequence>
<protein>
    <submittedName>
        <fullName evidence="1">Uncharacterized protein</fullName>
    </submittedName>
</protein>
<gene>
    <name evidence="1" type="ORF">J2851_004940</name>
</gene>
<accession>A0ABS4SRR7</accession>
<keyword evidence="2" id="KW-1185">Reference proteome</keyword>
<dbReference type="EMBL" id="JAGINP010000020">
    <property type="protein sequence ID" value="MBP2295137.1"/>
    <property type="molecule type" value="Genomic_DNA"/>
</dbReference>
<reference evidence="1 2" key="1">
    <citation type="submission" date="2021-03" db="EMBL/GenBank/DDBJ databases">
        <title>Genomic Encyclopedia of Type Strains, Phase III (KMG-III): the genomes of soil and plant-associated and newly described type strains.</title>
        <authorList>
            <person name="Whitman W."/>
        </authorList>
    </citation>
    <scope>NUCLEOTIDE SEQUENCE [LARGE SCALE GENOMIC DNA]</scope>
    <source>
        <strain evidence="1 2">IMMIB AFH-6</strain>
    </source>
</reference>
<dbReference type="RefSeq" id="WP_209769540.1">
    <property type="nucleotide sequence ID" value="NZ_JAGINP010000020.1"/>
</dbReference>